<gene>
    <name evidence="10" type="ORF">GCWU000342_00797</name>
</gene>
<dbReference type="PANTHER" id="PTHR34390:SF1">
    <property type="entry name" value="SUCCINATE TRANSPORTER SUBUNIT YJJB-RELATED"/>
    <property type="match status" value="1"/>
</dbReference>
<dbReference type="RefSeq" id="WP_006905827.1">
    <property type="nucleotide sequence ID" value="NZ_GG665866.1"/>
</dbReference>
<evidence type="ECO:0000313" key="10">
    <source>
        <dbReference type="EMBL" id="EEP29439.1"/>
    </source>
</evidence>
<dbReference type="Proteomes" id="UP000003494">
    <property type="component" value="Unassembled WGS sequence"/>
</dbReference>
<evidence type="ECO:0000256" key="4">
    <source>
        <dbReference type="ARBA" id="ARBA00022692"/>
    </source>
</evidence>
<protein>
    <recommendedName>
        <fullName evidence="9">Threonine/Serine exporter ThrE domain-containing protein</fullName>
    </recommendedName>
</protein>
<evidence type="ECO:0000256" key="5">
    <source>
        <dbReference type="ARBA" id="ARBA00022989"/>
    </source>
</evidence>
<evidence type="ECO:0000256" key="1">
    <source>
        <dbReference type="ARBA" id="ARBA00004651"/>
    </source>
</evidence>
<keyword evidence="3" id="KW-0997">Cell inner membrane</keyword>
<evidence type="ECO:0000256" key="7">
    <source>
        <dbReference type="ARBA" id="ARBA00034125"/>
    </source>
</evidence>
<evidence type="ECO:0000313" key="11">
    <source>
        <dbReference type="Proteomes" id="UP000003494"/>
    </source>
</evidence>
<dbReference type="PANTHER" id="PTHR34390">
    <property type="entry name" value="UPF0442 PROTEIN YJJB-RELATED"/>
    <property type="match status" value="1"/>
</dbReference>
<evidence type="ECO:0000256" key="8">
    <source>
        <dbReference type="SAM" id="Phobius"/>
    </source>
</evidence>
<dbReference type="HOGENOM" id="CLU_117642_0_0_9"/>
<dbReference type="Pfam" id="PF12821">
    <property type="entry name" value="ThrE_2"/>
    <property type="match status" value="1"/>
</dbReference>
<organism evidence="10 11">
    <name type="scientific">Shuttleworthella satelles DSM 14600</name>
    <dbReference type="NCBI Taxonomy" id="626523"/>
    <lineage>
        <taxon>Bacteria</taxon>
        <taxon>Bacillati</taxon>
        <taxon>Bacillota</taxon>
        <taxon>Clostridia</taxon>
        <taxon>Lachnospirales</taxon>
        <taxon>Lachnospiraceae</taxon>
        <taxon>Shuttleworthella</taxon>
    </lineage>
</organism>
<name>C4G9Z2_9FIRM</name>
<evidence type="ECO:0000256" key="6">
    <source>
        <dbReference type="ARBA" id="ARBA00023136"/>
    </source>
</evidence>
<comment type="caution">
    <text evidence="10">The sequence shown here is derived from an EMBL/GenBank/DDBJ whole genome shotgun (WGS) entry which is preliminary data.</text>
</comment>
<feature type="transmembrane region" description="Helical" evidence="8">
    <location>
        <begin position="119"/>
        <end position="137"/>
    </location>
</feature>
<sequence length="150" mass="16326">MVNSIIILILSFLASFGFGVAFEIHEREKLILAGMGGLVTRLAYLVLIALTGNPFVTVLLASFVASLYGSILAKAKHVPVAFFTYPALIPLIPGDLFHYMIASILVGNMPLARTQGMQCVLLLLALSIGSIVSWTTVQSIHRKTFFQEED</sequence>
<feature type="domain" description="Threonine/Serine exporter ThrE" evidence="9">
    <location>
        <begin position="8"/>
        <end position="133"/>
    </location>
</feature>
<feature type="transmembrane region" description="Helical" evidence="8">
    <location>
        <begin position="85"/>
        <end position="107"/>
    </location>
</feature>
<comment type="similarity">
    <text evidence="7">Belongs to the ThrE exporter (TC 2.A.79) family.</text>
</comment>
<evidence type="ECO:0000259" key="9">
    <source>
        <dbReference type="Pfam" id="PF12821"/>
    </source>
</evidence>
<dbReference type="InterPro" id="IPR024528">
    <property type="entry name" value="ThrE_2"/>
</dbReference>
<dbReference type="EMBL" id="ACIP02000001">
    <property type="protein sequence ID" value="EEP29439.1"/>
    <property type="molecule type" value="Genomic_DNA"/>
</dbReference>
<keyword evidence="5 8" id="KW-1133">Transmembrane helix</keyword>
<evidence type="ECO:0000256" key="2">
    <source>
        <dbReference type="ARBA" id="ARBA00022475"/>
    </source>
</evidence>
<keyword evidence="4 8" id="KW-0812">Transmembrane</keyword>
<proteinExistence type="inferred from homology"/>
<dbReference type="eggNOG" id="COG3610">
    <property type="taxonomic scope" value="Bacteria"/>
</dbReference>
<keyword evidence="2" id="KW-1003">Cell membrane</keyword>
<dbReference type="AlphaFoldDB" id="C4G9Z2"/>
<dbReference type="InterPro" id="IPR050539">
    <property type="entry name" value="ThrE_Dicarb/AminoAcid_Exp"/>
</dbReference>
<accession>C4G9Z2</accession>
<reference evidence="10" key="1">
    <citation type="submission" date="2009-04" db="EMBL/GenBank/DDBJ databases">
        <authorList>
            <person name="Weinstock G."/>
            <person name="Sodergren E."/>
            <person name="Clifton S."/>
            <person name="Fulton L."/>
            <person name="Fulton B."/>
            <person name="Courtney L."/>
            <person name="Fronick C."/>
            <person name="Harrison M."/>
            <person name="Strong C."/>
            <person name="Farmer C."/>
            <person name="Delahaunty K."/>
            <person name="Markovic C."/>
            <person name="Hall O."/>
            <person name="Minx P."/>
            <person name="Tomlinson C."/>
            <person name="Mitreva M."/>
            <person name="Nelson J."/>
            <person name="Hou S."/>
            <person name="Wollam A."/>
            <person name="Pepin K.H."/>
            <person name="Johnson M."/>
            <person name="Bhonagiri V."/>
            <person name="Nash W.E."/>
            <person name="Warren W."/>
            <person name="Chinwalla A."/>
            <person name="Mardis E.R."/>
            <person name="Wilson R.K."/>
        </authorList>
    </citation>
    <scope>NUCLEOTIDE SEQUENCE [LARGE SCALE GENOMIC DNA]</scope>
    <source>
        <strain evidence="10">DSM 14600</strain>
    </source>
</reference>
<evidence type="ECO:0000256" key="3">
    <source>
        <dbReference type="ARBA" id="ARBA00022519"/>
    </source>
</evidence>
<keyword evidence="6 8" id="KW-0472">Membrane</keyword>
<keyword evidence="11" id="KW-1185">Reference proteome</keyword>
<dbReference type="GO" id="GO:0005886">
    <property type="term" value="C:plasma membrane"/>
    <property type="evidence" value="ECO:0007669"/>
    <property type="project" value="UniProtKB-SubCell"/>
</dbReference>
<dbReference type="GO" id="GO:0015744">
    <property type="term" value="P:succinate transport"/>
    <property type="evidence" value="ECO:0007669"/>
    <property type="project" value="TreeGrafter"/>
</dbReference>
<comment type="subcellular location">
    <subcellularLocation>
        <location evidence="1">Cell membrane</location>
        <topology evidence="1">Multi-pass membrane protein</topology>
    </subcellularLocation>
</comment>
<dbReference type="STRING" id="626523.GCWU000342_00797"/>